<feature type="coiled-coil region" evidence="4">
    <location>
        <begin position="674"/>
        <end position="735"/>
    </location>
</feature>
<sequence length="1041" mass="107978">MRIHRLEISAFGPFAGTEMIDFDRLSVHGLFLLNGATGAGKTSVLDAICFALYGSVPGARQDGKRLRSDHADAAAEPRVTCEFSAKGRRFEVSRSPAWDKPSARGKNGFTVQQANTLLRERIDGAWVEKSGRNDEAGAEILDVLGMNRDQFTRVVMLPQGDFAAFLRSKAADRLELLQSLFGTQRFEAVELELSRQAQTAKAEVAALNARLDLLLAQAQSETAALELDSAQAPGGDAPDALLGWLGDAAATAAAGCHERAATAQRHAAEQASRLEAATARASRHAKLAAAELRRTDADAAAPVLAEKALTLGLHRKAEVLGGQLRAVQSAAVAEGAARTALLESAHQLRSAAAVDPELAGLEPIDVAADSVAGAGSVDVDGGAGRAAAGTGSPAPFDSAALRTALERLRSLRAVLTERLPDESRLTGLKDRRKRLGLQLQKLETGQQAGAAALDALRTESAALTGGIRPLEELAAEVQLRTKEATAADELVAIVGRYLAAEATCSAIAERHVEARQEHQDLRQHWLDLREQRLTNAAAELAAQLLAGVPCPVCGSPEHPEPAPAAASALAVAEAEKTAQDAADTAEAALAALGRDLAEARQGVAVLAAQGGSTPADEARADAALAQERAEDAGAAASELAASRARLADVEAAITAADRAQADAASGTAQTQSTIAEVDEQAQGLEDALDALRAGHPSLDARIAGLAGTAGVLERADAAQSAVEQAVARTAEARRQLEQALPAAGFTSETAARAALLPAPEANGLEAAIRAGQDEAARIEELFAGEDLSLAAAERAAGDLVSEAALEQLRTESAEAERTTLEAVLAAGLAENSVRSLGRIAGDYADLAAAGREPRERAALLAAVADAARGGGDNTYRMSLNSYVLAARLEQVAVAASERLIGMSDGRYTLQHTDAKAARGAKSGLGLEVVDEWTGQRRDTATLSGGESFMASLALALGLADVVQHESGGVDIETLFVDEGFGSLDDQALEQVMDALESLRDGGRVVGLVSHVAEMKQRIGTQLQVVKGRNGSTLHISDDAPV</sequence>
<accession>A0A495EP61</accession>
<dbReference type="GO" id="GO:0006302">
    <property type="term" value="P:double-strand break repair"/>
    <property type="evidence" value="ECO:0007669"/>
    <property type="project" value="InterPro"/>
</dbReference>
<evidence type="ECO:0000259" key="5">
    <source>
        <dbReference type="Pfam" id="PF13476"/>
    </source>
</evidence>
<dbReference type="InterPro" id="IPR027417">
    <property type="entry name" value="P-loop_NTPase"/>
</dbReference>
<dbReference type="GO" id="GO:0004527">
    <property type="term" value="F:exonuclease activity"/>
    <property type="evidence" value="ECO:0007669"/>
    <property type="project" value="UniProtKB-KW"/>
</dbReference>
<comment type="subunit">
    <text evidence="2">Heterodimer of SbcC and SbcD.</text>
</comment>
<keyword evidence="4" id="KW-0175">Coiled coil</keyword>
<dbReference type="EMBL" id="RBIR01000006">
    <property type="protein sequence ID" value="RKR18592.1"/>
    <property type="molecule type" value="Genomic_DNA"/>
</dbReference>
<feature type="coiled-coil region" evidence="4">
    <location>
        <begin position="190"/>
        <end position="217"/>
    </location>
</feature>
<keyword evidence="6" id="KW-0540">Nuclease</keyword>
<proteinExistence type="inferred from homology"/>
<evidence type="ECO:0000313" key="7">
    <source>
        <dbReference type="Proteomes" id="UP000276055"/>
    </source>
</evidence>
<keyword evidence="6" id="KW-0269">Exonuclease</keyword>
<protein>
    <recommendedName>
        <fullName evidence="3">Nuclease SbcCD subunit C</fullName>
    </recommendedName>
</protein>
<evidence type="ECO:0000256" key="1">
    <source>
        <dbReference type="ARBA" id="ARBA00006930"/>
    </source>
</evidence>
<evidence type="ECO:0000256" key="3">
    <source>
        <dbReference type="ARBA" id="ARBA00013368"/>
    </source>
</evidence>
<comment type="similarity">
    <text evidence="1">Belongs to the SMC family. SbcC subfamily.</text>
</comment>
<dbReference type="SUPFAM" id="SSF52540">
    <property type="entry name" value="P-loop containing nucleoside triphosphate hydrolases"/>
    <property type="match status" value="1"/>
</dbReference>
<dbReference type="Gene3D" id="3.40.50.300">
    <property type="entry name" value="P-loop containing nucleotide triphosphate hydrolases"/>
    <property type="match status" value="2"/>
</dbReference>
<dbReference type="OrthoDB" id="9795626at2"/>
<dbReference type="InterPro" id="IPR038729">
    <property type="entry name" value="Rad50/SbcC_AAA"/>
</dbReference>
<evidence type="ECO:0000256" key="4">
    <source>
        <dbReference type="SAM" id="Coils"/>
    </source>
</evidence>
<dbReference type="GO" id="GO:0016887">
    <property type="term" value="F:ATP hydrolysis activity"/>
    <property type="evidence" value="ECO:0007669"/>
    <property type="project" value="InterPro"/>
</dbReference>
<organism evidence="6 7">
    <name type="scientific">Arthrobacter oryzae</name>
    <dbReference type="NCBI Taxonomy" id="409290"/>
    <lineage>
        <taxon>Bacteria</taxon>
        <taxon>Bacillati</taxon>
        <taxon>Actinomycetota</taxon>
        <taxon>Actinomycetes</taxon>
        <taxon>Micrococcales</taxon>
        <taxon>Micrococcaceae</taxon>
        <taxon>Arthrobacter</taxon>
    </lineage>
</organism>
<name>A0A495EP61_9MICC</name>
<reference evidence="6 7" key="1">
    <citation type="submission" date="2018-10" db="EMBL/GenBank/DDBJ databases">
        <title>Genomic Encyclopedia of Type Strains, Phase IV (KMG-IV): sequencing the most valuable type-strain genomes for metagenomic binning, comparative biology and taxonomic classification.</title>
        <authorList>
            <person name="Goeker M."/>
        </authorList>
    </citation>
    <scope>NUCLEOTIDE SEQUENCE [LARGE SCALE GENOMIC DNA]</scope>
    <source>
        <strain evidence="6 7">DSM 25586</strain>
    </source>
</reference>
<evidence type="ECO:0000313" key="6">
    <source>
        <dbReference type="EMBL" id="RKR18592.1"/>
    </source>
</evidence>
<keyword evidence="6" id="KW-0378">Hydrolase</keyword>
<dbReference type="RefSeq" id="WP_120954454.1">
    <property type="nucleotide sequence ID" value="NZ_RBIR01000006.1"/>
</dbReference>
<feature type="domain" description="Rad50/SbcC-type AAA" evidence="5">
    <location>
        <begin position="5"/>
        <end position="216"/>
    </location>
</feature>
<dbReference type="Pfam" id="PF13558">
    <property type="entry name" value="SbcC_Walker_B"/>
    <property type="match status" value="1"/>
</dbReference>
<dbReference type="AlphaFoldDB" id="A0A495EP61"/>
<dbReference type="Pfam" id="PF13476">
    <property type="entry name" value="AAA_23"/>
    <property type="match status" value="1"/>
</dbReference>
<gene>
    <name evidence="6" type="ORF">C8D78_2786</name>
</gene>
<dbReference type="PANTHER" id="PTHR32114">
    <property type="entry name" value="ABC TRANSPORTER ABCH.3"/>
    <property type="match status" value="1"/>
</dbReference>
<comment type="caution">
    <text evidence="6">The sequence shown here is derived from an EMBL/GenBank/DDBJ whole genome shotgun (WGS) entry which is preliminary data.</text>
</comment>
<evidence type="ECO:0000256" key="2">
    <source>
        <dbReference type="ARBA" id="ARBA00011322"/>
    </source>
</evidence>
<dbReference type="Proteomes" id="UP000276055">
    <property type="component" value="Unassembled WGS sequence"/>
</dbReference>
<dbReference type="PANTHER" id="PTHR32114:SF2">
    <property type="entry name" value="ABC TRANSPORTER ABCH.3"/>
    <property type="match status" value="1"/>
</dbReference>